<name>A0A6J4HPT6_9ACTN</name>
<feature type="compositionally biased region" description="Basic and acidic residues" evidence="1">
    <location>
        <begin position="210"/>
        <end position="223"/>
    </location>
</feature>
<reference evidence="2" key="1">
    <citation type="submission" date="2020-02" db="EMBL/GenBank/DDBJ databases">
        <authorList>
            <person name="Meier V. D."/>
        </authorList>
    </citation>
    <scope>NUCLEOTIDE SEQUENCE</scope>
    <source>
        <strain evidence="2">AVDCRST_MAG57</strain>
    </source>
</reference>
<dbReference type="AlphaFoldDB" id="A0A6J4HPT6"/>
<feature type="compositionally biased region" description="Basic residues" evidence="1">
    <location>
        <begin position="128"/>
        <end position="159"/>
    </location>
</feature>
<proteinExistence type="predicted"/>
<dbReference type="EMBL" id="CADCTI010000090">
    <property type="protein sequence ID" value="CAA9229392.1"/>
    <property type="molecule type" value="Genomic_DNA"/>
</dbReference>
<feature type="compositionally biased region" description="Basic residues" evidence="1">
    <location>
        <begin position="260"/>
        <end position="285"/>
    </location>
</feature>
<feature type="compositionally biased region" description="Low complexity" evidence="1">
    <location>
        <begin position="74"/>
        <end position="105"/>
    </location>
</feature>
<gene>
    <name evidence="2" type="ORF">AVDCRST_MAG57-961</name>
</gene>
<protein>
    <submittedName>
        <fullName evidence="2">FIG00031715: Predicted metal-dependent phosphoesterases (PHP family)</fullName>
    </submittedName>
</protein>
<feature type="non-terminal residue" evidence="2">
    <location>
        <position position="285"/>
    </location>
</feature>
<feature type="compositionally biased region" description="Basic residues" evidence="1">
    <location>
        <begin position="29"/>
        <end position="50"/>
    </location>
</feature>
<evidence type="ECO:0000256" key="1">
    <source>
        <dbReference type="SAM" id="MobiDB-lite"/>
    </source>
</evidence>
<accession>A0A6J4HPT6</accession>
<feature type="compositionally biased region" description="Basic residues" evidence="1">
    <location>
        <begin position="242"/>
        <end position="252"/>
    </location>
</feature>
<organism evidence="2">
    <name type="scientific">uncultured Blastococcus sp</name>
    <dbReference type="NCBI Taxonomy" id="217144"/>
    <lineage>
        <taxon>Bacteria</taxon>
        <taxon>Bacillati</taxon>
        <taxon>Actinomycetota</taxon>
        <taxon>Actinomycetes</taxon>
        <taxon>Geodermatophilales</taxon>
        <taxon>Geodermatophilaceae</taxon>
        <taxon>Blastococcus</taxon>
        <taxon>environmental samples</taxon>
    </lineage>
</organism>
<evidence type="ECO:0000313" key="2">
    <source>
        <dbReference type="EMBL" id="CAA9229392.1"/>
    </source>
</evidence>
<feature type="region of interest" description="Disordered" evidence="1">
    <location>
        <begin position="1"/>
        <end position="285"/>
    </location>
</feature>
<feature type="compositionally biased region" description="Low complexity" evidence="1">
    <location>
        <begin position="232"/>
        <end position="241"/>
    </location>
</feature>
<feature type="non-terminal residue" evidence="2">
    <location>
        <position position="1"/>
    </location>
</feature>
<sequence>ADRPAHPLLGLRRHRAPGPAARYGAGGRPGRRGAHRPRHHRRLVRRRGRTPGRADGDPRHGVVLPLARRRPAADQRPPAGLPLRPGAPGIRRRAGAAAHRAAGTGRADRRGAGRRRLPGALGRDRGALRRWCRRAAAHRPGPRGGRRRRHGGPRLRHPAAPRQPVLRRQDRHRRPRGDRPGACGRWGAGVRPRAGDQAGPRGGRRRDRRHDRGGAARPGDRPPRPLRRRARPSAGRSGRPGPAHHRVQRLPRHQQDDAHRRLHHRPAAVRGAGGRRHRQRAVHRL</sequence>